<accession>A0A0D2MMT4</accession>
<dbReference type="GO" id="GO:0005666">
    <property type="term" value="C:RNA polymerase III complex"/>
    <property type="evidence" value="ECO:0007669"/>
    <property type="project" value="InterPro"/>
</dbReference>
<evidence type="ECO:0000256" key="1">
    <source>
        <dbReference type="ARBA" id="ARBA00004123"/>
    </source>
</evidence>
<comment type="similarity">
    <text evidence="2">Belongs to the eukaryotic RPC9 RNA polymerase subunit family.</text>
</comment>
<dbReference type="SUPFAM" id="SSF47819">
    <property type="entry name" value="HRDC-like"/>
    <property type="match status" value="1"/>
</dbReference>
<keyword evidence="5" id="KW-0804">Transcription</keyword>
<keyword evidence="8" id="KW-1185">Reference proteome</keyword>
<gene>
    <name evidence="7" type="ORF">MNEG_6089</name>
</gene>
<proteinExistence type="inferred from homology"/>
<evidence type="ECO:0000256" key="2">
    <source>
        <dbReference type="ARBA" id="ARBA00006898"/>
    </source>
</evidence>
<dbReference type="Gene3D" id="1.20.1250.40">
    <property type="match status" value="1"/>
</dbReference>
<dbReference type="PANTHER" id="PTHR15561">
    <property type="entry name" value="CALCITONIN GENE-RELATED PEPTIDE-RECEPTOR COMPONENT PROTEIN"/>
    <property type="match status" value="1"/>
</dbReference>
<dbReference type="InterPro" id="IPR005574">
    <property type="entry name" value="Rpb4/RPC9"/>
</dbReference>
<dbReference type="STRING" id="145388.A0A0D2MMT4"/>
<evidence type="ECO:0000256" key="4">
    <source>
        <dbReference type="ARBA" id="ARBA00022478"/>
    </source>
</evidence>
<dbReference type="KEGG" id="mng:MNEG_6089"/>
<dbReference type="EMBL" id="KK101178">
    <property type="protein sequence ID" value="KIZ01872.1"/>
    <property type="molecule type" value="Genomic_DNA"/>
</dbReference>
<sequence>MFKPCSLEKNAGLLTNSEVIEVLRYLQAHSAGELTRQQLDAFKEALQPFGLSRTELLQVLNLAPTSEVELHLVVENAEGRLGEERVAALLDVVAAHSPLAAQKRQGAAAEGAG</sequence>
<dbReference type="PANTHER" id="PTHR15561:SF0">
    <property type="entry name" value="DNA-DIRECTED RNA POLYMERASE III SUBUNIT RPC9"/>
    <property type="match status" value="1"/>
</dbReference>
<reference evidence="7 8" key="1">
    <citation type="journal article" date="2013" name="BMC Genomics">
        <title>Reconstruction of the lipid metabolism for the microalga Monoraphidium neglectum from its genome sequence reveals characteristics suitable for biofuel production.</title>
        <authorList>
            <person name="Bogen C."/>
            <person name="Al-Dilaimi A."/>
            <person name="Albersmeier A."/>
            <person name="Wichmann J."/>
            <person name="Grundmann M."/>
            <person name="Rupp O."/>
            <person name="Lauersen K.J."/>
            <person name="Blifernez-Klassen O."/>
            <person name="Kalinowski J."/>
            <person name="Goesmann A."/>
            <person name="Mussgnug J.H."/>
            <person name="Kruse O."/>
        </authorList>
    </citation>
    <scope>NUCLEOTIDE SEQUENCE [LARGE SCALE GENOMIC DNA]</scope>
    <source>
        <strain evidence="7 8">SAG 48.87</strain>
    </source>
</reference>
<evidence type="ECO:0000313" key="7">
    <source>
        <dbReference type="EMBL" id="KIZ01872.1"/>
    </source>
</evidence>
<dbReference type="InterPro" id="IPR038324">
    <property type="entry name" value="Rpb4/RPC9_sf"/>
</dbReference>
<keyword evidence="4" id="KW-0240">DNA-directed RNA polymerase</keyword>
<name>A0A0D2MMT4_9CHLO</name>
<dbReference type="OrthoDB" id="507928at2759"/>
<dbReference type="RefSeq" id="XP_013900891.1">
    <property type="nucleotide sequence ID" value="XM_014045437.1"/>
</dbReference>
<dbReference type="AlphaFoldDB" id="A0A0D2MMT4"/>
<organism evidence="7 8">
    <name type="scientific">Monoraphidium neglectum</name>
    <dbReference type="NCBI Taxonomy" id="145388"/>
    <lineage>
        <taxon>Eukaryota</taxon>
        <taxon>Viridiplantae</taxon>
        <taxon>Chlorophyta</taxon>
        <taxon>core chlorophytes</taxon>
        <taxon>Chlorophyceae</taxon>
        <taxon>CS clade</taxon>
        <taxon>Sphaeropleales</taxon>
        <taxon>Selenastraceae</taxon>
        <taxon>Monoraphidium</taxon>
    </lineage>
</organism>
<evidence type="ECO:0000256" key="3">
    <source>
        <dbReference type="ARBA" id="ARBA00016672"/>
    </source>
</evidence>
<dbReference type="GO" id="GO:0000166">
    <property type="term" value="F:nucleotide binding"/>
    <property type="evidence" value="ECO:0007669"/>
    <property type="project" value="InterPro"/>
</dbReference>
<keyword evidence="7" id="KW-0675">Receptor</keyword>
<dbReference type="Proteomes" id="UP000054498">
    <property type="component" value="Unassembled WGS sequence"/>
</dbReference>
<dbReference type="InterPro" id="IPR038846">
    <property type="entry name" value="RPC9"/>
</dbReference>
<dbReference type="GeneID" id="25738965"/>
<dbReference type="InterPro" id="IPR010997">
    <property type="entry name" value="HRDC-like_sf"/>
</dbReference>
<evidence type="ECO:0000256" key="5">
    <source>
        <dbReference type="ARBA" id="ARBA00023163"/>
    </source>
</evidence>
<protein>
    <recommendedName>
        <fullName evidence="3">DNA-directed RNA polymerase III subunit RPC9</fullName>
    </recommendedName>
</protein>
<keyword evidence="6" id="KW-0539">Nucleus</keyword>
<comment type="subcellular location">
    <subcellularLocation>
        <location evidence="1">Nucleus</location>
    </subcellularLocation>
</comment>
<evidence type="ECO:0000256" key="6">
    <source>
        <dbReference type="ARBA" id="ARBA00023242"/>
    </source>
</evidence>
<evidence type="ECO:0000313" key="8">
    <source>
        <dbReference type="Proteomes" id="UP000054498"/>
    </source>
</evidence>
<dbReference type="GO" id="GO:0006384">
    <property type="term" value="P:transcription initiation at RNA polymerase III promoter"/>
    <property type="evidence" value="ECO:0007669"/>
    <property type="project" value="InterPro"/>
</dbReference>
<dbReference type="Pfam" id="PF03874">
    <property type="entry name" value="RNA_pol_Rpb4"/>
    <property type="match status" value="1"/>
</dbReference>